<evidence type="ECO:0000313" key="10">
    <source>
        <dbReference type="EMBL" id="PPC74888.1"/>
    </source>
</evidence>
<dbReference type="GO" id="GO:0005737">
    <property type="term" value="C:cytoplasm"/>
    <property type="evidence" value="ECO:0007669"/>
    <property type="project" value="UniProtKB-SubCell"/>
</dbReference>
<keyword evidence="6 9" id="KW-0443">Lipid metabolism</keyword>
<comment type="catalytic activity">
    <reaction evidence="9">
        <text>a (3R)-hydroxyacyl-[ACP] = a (2E)-enoyl-[ACP] + H2O</text>
        <dbReference type="Rhea" id="RHEA:13097"/>
        <dbReference type="Rhea" id="RHEA-COMP:9925"/>
        <dbReference type="Rhea" id="RHEA-COMP:9945"/>
        <dbReference type="ChEBI" id="CHEBI:15377"/>
        <dbReference type="ChEBI" id="CHEBI:78784"/>
        <dbReference type="ChEBI" id="CHEBI:78827"/>
        <dbReference type="EC" id="4.2.1.59"/>
    </reaction>
</comment>
<dbReference type="NCBIfam" id="TIGR01750">
    <property type="entry name" value="fabZ"/>
    <property type="match status" value="1"/>
</dbReference>
<gene>
    <name evidence="9 10" type="primary">fabZ</name>
    <name evidence="10" type="ORF">C4K68_23150</name>
</gene>
<dbReference type="FunFam" id="3.10.129.10:FF:000001">
    <property type="entry name" value="3-hydroxyacyl-[acyl-carrier-protein] dehydratase FabZ"/>
    <property type="match status" value="1"/>
</dbReference>
<evidence type="ECO:0000256" key="9">
    <source>
        <dbReference type="HAMAP-Rule" id="MF_00406"/>
    </source>
</evidence>
<comment type="subcellular location">
    <subcellularLocation>
        <location evidence="1 9">Cytoplasm</location>
    </subcellularLocation>
</comment>
<dbReference type="GO" id="GO:0009245">
    <property type="term" value="P:lipid A biosynthetic process"/>
    <property type="evidence" value="ECO:0007669"/>
    <property type="project" value="UniProtKB-UniRule"/>
</dbReference>
<dbReference type="Proteomes" id="UP000238196">
    <property type="component" value="Unassembled WGS sequence"/>
</dbReference>
<dbReference type="OrthoDB" id="9772788at2"/>
<evidence type="ECO:0000256" key="2">
    <source>
        <dbReference type="ARBA" id="ARBA00009174"/>
    </source>
</evidence>
<evidence type="ECO:0000256" key="3">
    <source>
        <dbReference type="ARBA" id="ARBA00022490"/>
    </source>
</evidence>
<dbReference type="PANTHER" id="PTHR30272">
    <property type="entry name" value="3-HYDROXYACYL-[ACYL-CARRIER-PROTEIN] DEHYDRATASE"/>
    <property type="match status" value="1"/>
</dbReference>
<evidence type="ECO:0000256" key="6">
    <source>
        <dbReference type="ARBA" id="ARBA00023098"/>
    </source>
</evidence>
<dbReference type="Gene3D" id="3.10.129.10">
    <property type="entry name" value="Hotdog Thioesterase"/>
    <property type="match status" value="1"/>
</dbReference>
<feature type="active site" evidence="9">
    <location>
        <position position="55"/>
    </location>
</feature>
<comment type="function">
    <text evidence="8 9">Involved in unsaturated fatty acids biosynthesis. Catalyzes the dehydration of short chain beta-hydroxyacyl-ACPs and long chain saturated and unsaturated beta-hydroxyacyl-ACPs.</text>
</comment>
<dbReference type="InterPro" id="IPR029069">
    <property type="entry name" value="HotDog_dom_sf"/>
</dbReference>
<accession>A0A2S5KJC4</accession>
<reference evidence="10 11" key="1">
    <citation type="submission" date="2018-02" db="EMBL/GenBank/DDBJ databases">
        <title>novel marine gammaproteobacteria from coastal saline agro ecosystem.</title>
        <authorList>
            <person name="Krishnan R."/>
            <person name="Ramesh Kumar N."/>
        </authorList>
    </citation>
    <scope>NUCLEOTIDE SEQUENCE [LARGE SCALE GENOMIC DNA]</scope>
    <source>
        <strain evidence="10 11">228</strain>
    </source>
</reference>
<organism evidence="10 11">
    <name type="scientific">Proteobacteria bacterium 228</name>
    <dbReference type="NCBI Taxonomy" id="2083153"/>
    <lineage>
        <taxon>Bacteria</taxon>
        <taxon>Pseudomonadati</taxon>
        <taxon>Pseudomonadota</taxon>
    </lineage>
</organism>
<dbReference type="EMBL" id="PRLP01000122">
    <property type="protein sequence ID" value="PPC74888.1"/>
    <property type="molecule type" value="Genomic_DNA"/>
</dbReference>
<dbReference type="SUPFAM" id="SSF54637">
    <property type="entry name" value="Thioesterase/thiol ester dehydrase-isomerase"/>
    <property type="match status" value="1"/>
</dbReference>
<evidence type="ECO:0000313" key="11">
    <source>
        <dbReference type="Proteomes" id="UP000238196"/>
    </source>
</evidence>
<evidence type="ECO:0000256" key="8">
    <source>
        <dbReference type="ARBA" id="ARBA00025049"/>
    </source>
</evidence>
<comment type="similarity">
    <text evidence="2 9">Belongs to the thioester dehydratase family. FabZ subfamily.</text>
</comment>
<sequence length="152" mass="17190">MMEINEIREFLPHRYPFLLVDRVVEIIPSEDGELVGSRISAYKNVTINEPFFNGHFPDHPIMPGVLIIEAMAQAAGILGFKMIDKRPEDGAIYYFVGTEKLRLKRPVVPGDRLELNASVLSVKRNIWKFECFALVEGKEVASTVITCAVREV</sequence>
<protein>
    <recommendedName>
        <fullName evidence="9">3-hydroxyacyl-[acyl-carrier-protein] dehydratase FabZ</fullName>
        <ecNumber evidence="9">4.2.1.59</ecNumber>
    </recommendedName>
    <alternativeName>
        <fullName evidence="9">(3R)-hydroxymyristoyl-[acyl-carrier-protein] dehydratase</fullName>
        <shortName evidence="9">(3R)-hydroxymyristoyl-ACP dehydrase</shortName>
    </alternativeName>
    <alternativeName>
        <fullName evidence="9">Beta-hydroxyacyl-ACP dehydratase</fullName>
    </alternativeName>
</protein>
<evidence type="ECO:0000256" key="1">
    <source>
        <dbReference type="ARBA" id="ARBA00004496"/>
    </source>
</evidence>
<keyword evidence="5 9" id="KW-0441">Lipid A biosynthesis</keyword>
<dbReference type="HAMAP" id="MF_00406">
    <property type="entry name" value="FabZ"/>
    <property type="match status" value="1"/>
</dbReference>
<dbReference type="InterPro" id="IPR013114">
    <property type="entry name" value="FabA_FabZ"/>
</dbReference>
<dbReference type="Pfam" id="PF07977">
    <property type="entry name" value="FabA"/>
    <property type="match status" value="1"/>
</dbReference>
<dbReference type="GO" id="GO:0006633">
    <property type="term" value="P:fatty acid biosynthetic process"/>
    <property type="evidence" value="ECO:0007669"/>
    <property type="project" value="UniProtKB-UniRule"/>
</dbReference>
<keyword evidence="7 9" id="KW-0456">Lyase</keyword>
<dbReference type="GO" id="GO:0019171">
    <property type="term" value="F:(3R)-hydroxyacyl-[acyl-carrier-protein] dehydratase activity"/>
    <property type="evidence" value="ECO:0007669"/>
    <property type="project" value="UniProtKB-EC"/>
</dbReference>
<dbReference type="CDD" id="cd01288">
    <property type="entry name" value="FabZ"/>
    <property type="match status" value="1"/>
</dbReference>
<evidence type="ECO:0000256" key="5">
    <source>
        <dbReference type="ARBA" id="ARBA00022556"/>
    </source>
</evidence>
<keyword evidence="4 9" id="KW-0444">Lipid biosynthesis</keyword>
<proteinExistence type="inferred from homology"/>
<dbReference type="EC" id="4.2.1.59" evidence="9"/>
<dbReference type="AlphaFoldDB" id="A0A2S5KJC4"/>
<dbReference type="PANTHER" id="PTHR30272:SF1">
    <property type="entry name" value="3-HYDROXYACYL-[ACYL-CARRIER-PROTEIN] DEHYDRATASE"/>
    <property type="match status" value="1"/>
</dbReference>
<evidence type="ECO:0000256" key="7">
    <source>
        <dbReference type="ARBA" id="ARBA00023239"/>
    </source>
</evidence>
<dbReference type="InterPro" id="IPR010084">
    <property type="entry name" value="FabZ"/>
</dbReference>
<name>A0A2S5KJC4_9PROT</name>
<comment type="caution">
    <text evidence="10">The sequence shown here is derived from an EMBL/GenBank/DDBJ whole genome shotgun (WGS) entry which is preliminary data.</text>
</comment>
<keyword evidence="3 9" id="KW-0963">Cytoplasm</keyword>
<evidence type="ECO:0000256" key="4">
    <source>
        <dbReference type="ARBA" id="ARBA00022516"/>
    </source>
</evidence>
<dbReference type="NCBIfam" id="NF000582">
    <property type="entry name" value="PRK00006.1"/>
    <property type="match status" value="1"/>
</dbReference>
<dbReference type="GO" id="GO:0016020">
    <property type="term" value="C:membrane"/>
    <property type="evidence" value="ECO:0007669"/>
    <property type="project" value="GOC"/>
</dbReference>